<keyword evidence="1" id="KW-0812">Transmembrane</keyword>
<name>A0A840RPZ1_9BURK</name>
<accession>A0A840RPZ1</accession>
<proteinExistence type="predicted"/>
<dbReference type="EMBL" id="JACHHQ010000001">
    <property type="protein sequence ID" value="MBB5198690.1"/>
    <property type="molecule type" value="Genomic_DNA"/>
</dbReference>
<feature type="transmembrane region" description="Helical" evidence="1">
    <location>
        <begin position="20"/>
        <end position="42"/>
    </location>
</feature>
<evidence type="ECO:0008006" key="4">
    <source>
        <dbReference type="Google" id="ProtNLM"/>
    </source>
</evidence>
<dbReference type="RefSeq" id="WP_168052826.1">
    <property type="nucleotide sequence ID" value="NZ_JAAOZT010000002.1"/>
</dbReference>
<comment type="caution">
    <text evidence="2">The sequence shown here is derived from an EMBL/GenBank/DDBJ whole genome shotgun (WGS) entry which is preliminary data.</text>
</comment>
<gene>
    <name evidence="2" type="ORF">HNR39_000500</name>
</gene>
<sequence>MAEPSTSFVLTAAAGIGLSSLYPGIDGNALIGAFAGAALVAISSKNLPLFKRLAYLVISLAIGYLAAPEVIQHTPLKQSGVAAFFASAGVIALTLHGIDLIKTIALPDWLRKGDRHD</sequence>
<dbReference type="InterPro" id="IPR032637">
    <property type="entry name" value="Phage_holin-like"/>
</dbReference>
<evidence type="ECO:0000313" key="2">
    <source>
        <dbReference type="EMBL" id="MBB5198690.1"/>
    </source>
</evidence>
<evidence type="ECO:0000313" key="3">
    <source>
        <dbReference type="Proteomes" id="UP000571084"/>
    </source>
</evidence>
<organism evidence="2 3">
    <name type="scientific">Glaciimonas immobilis</name>
    <dbReference type="NCBI Taxonomy" id="728004"/>
    <lineage>
        <taxon>Bacteria</taxon>
        <taxon>Pseudomonadati</taxon>
        <taxon>Pseudomonadota</taxon>
        <taxon>Betaproteobacteria</taxon>
        <taxon>Burkholderiales</taxon>
        <taxon>Oxalobacteraceae</taxon>
        <taxon>Glaciimonas</taxon>
    </lineage>
</organism>
<protein>
    <recommendedName>
        <fullName evidence="4">Phage holin</fullName>
    </recommendedName>
</protein>
<keyword evidence="3" id="KW-1185">Reference proteome</keyword>
<feature type="transmembrane region" description="Helical" evidence="1">
    <location>
        <begin position="49"/>
        <end position="67"/>
    </location>
</feature>
<reference evidence="2 3" key="1">
    <citation type="submission" date="2020-08" db="EMBL/GenBank/DDBJ databases">
        <title>Genomic Encyclopedia of Type Strains, Phase IV (KMG-IV): sequencing the most valuable type-strain genomes for metagenomic binning, comparative biology and taxonomic classification.</title>
        <authorList>
            <person name="Goeker M."/>
        </authorList>
    </citation>
    <scope>NUCLEOTIDE SEQUENCE [LARGE SCALE GENOMIC DNA]</scope>
    <source>
        <strain evidence="2 3">DSM 23240</strain>
    </source>
</reference>
<keyword evidence="1" id="KW-1133">Transmembrane helix</keyword>
<dbReference type="Pfam" id="PF16931">
    <property type="entry name" value="Phage_holin_8"/>
    <property type="match status" value="1"/>
</dbReference>
<evidence type="ECO:0000256" key="1">
    <source>
        <dbReference type="SAM" id="Phobius"/>
    </source>
</evidence>
<feature type="transmembrane region" description="Helical" evidence="1">
    <location>
        <begin position="79"/>
        <end position="101"/>
    </location>
</feature>
<dbReference type="AlphaFoldDB" id="A0A840RPZ1"/>
<dbReference type="Proteomes" id="UP000571084">
    <property type="component" value="Unassembled WGS sequence"/>
</dbReference>
<keyword evidence="1" id="KW-0472">Membrane</keyword>